<keyword evidence="7" id="KW-0902">Two-component regulatory system</keyword>
<evidence type="ECO:0000256" key="7">
    <source>
        <dbReference type="ARBA" id="ARBA00023012"/>
    </source>
</evidence>
<dbReference type="PANTHER" id="PTHR43065">
    <property type="entry name" value="SENSOR HISTIDINE KINASE"/>
    <property type="match status" value="1"/>
</dbReference>
<dbReference type="Pfam" id="PF02518">
    <property type="entry name" value="HATPase_c"/>
    <property type="match status" value="1"/>
</dbReference>
<evidence type="ECO:0000256" key="6">
    <source>
        <dbReference type="ARBA" id="ARBA00022840"/>
    </source>
</evidence>
<evidence type="ECO:0000256" key="2">
    <source>
        <dbReference type="ARBA" id="ARBA00012438"/>
    </source>
</evidence>
<evidence type="ECO:0000256" key="3">
    <source>
        <dbReference type="ARBA" id="ARBA00022679"/>
    </source>
</evidence>
<comment type="caution">
    <text evidence="9">The sequence shown here is derived from an EMBL/GenBank/DDBJ whole genome shotgun (WGS) entry which is preliminary data.</text>
</comment>
<dbReference type="InterPro" id="IPR004358">
    <property type="entry name" value="Sig_transdc_His_kin-like_C"/>
</dbReference>
<evidence type="ECO:0000256" key="1">
    <source>
        <dbReference type="ARBA" id="ARBA00000085"/>
    </source>
</evidence>
<dbReference type="InterPro" id="IPR005467">
    <property type="entry name" value="His_kinase_dom"/>
</dbReference>
<dbReference type="Proteomes" id="UP000806285">
    <property type="component" value="Unassembled WGS sequence"/>
</dbReference>
<evidence type="ECO:0000259" key="8">
    <source>
        <dbReference type="PROSITE" id="PS50109"/>
    </source>
</evidence>
<dbReference type="InterPro" id="IPR003594">
    <property type="entry name" value="HATPase_dom"/>
</dbReference>
<dbReference type="EC" id="2.7.13.3" evidence="2"/>
<proteinExistence type="predicted"/>
<evidence type="ECO:0000256" key="5">
    <source>
        <dbReference type="ARBA" id="ARBA00022777"/>
    </source>
</evidence>
<keyword evidence="10" id="KW-1185">Reference proteome</keyword>
<protein>
    <recommendedName>
        <fullName evidence="2">histidine kinase</fullName>
        <ecNumber evidence="2">2.7.13.3</ecNumber>
    </recommendedName>
</protein>
<comment type="catalytic activity">
    <reaction evidence="1">
        <text>ATP + protein L-histidine = ADP + protein N-phospho-L-histidine.</text>
        <dbReference type="EC" id="2.7.13.3"/>
    </reaction>
</comment>
<organism evidence="9 10">
    <name type="scientific">Ramlibacter pallidus</name>
    <dbReference type="NCBI Taxonomy" id="2780087"/>
    <lineage>
        <taxon>Bacteria</taxon>
        <taxon>Pseudomonadati</taxon>
        <taxon>Pseudomonadota</taxon>
        <taxon>Betaproteobacteria</taxon>
        <taxon>Burkholderiales</taxon>
        <taxon>Comamonadaceae</taxon>
        <taxon>Ramlibacter</taxon>
    </lineage>
</organism>
<dbReference type="EMBL" id="JADDIV010000004">
    <property type="protein sequence ID" value="MBE7368993.1"/>
    <property type="molecule type" value="Genomic_DNA"/>
</dbReference>
<dbReference type="SUPFAM" id="SSF55874">
    <property type="entry name" value="ATPase domain of HSP90 chaperone/DNA topoisomerase II/histidine kinase"/>
    <property type="match status" value="1"/>
</dbReference>
<keyword evidence="6" id="KW-0067">ATP-binding</keyword>
<dbReference type="PRINTS" id="PR00344">
    <property type="entry name" value="BCTRLSENSOR"/>
</dbReference>
<keyword evidence="4" id="KW-0547">Nucleotide-binding</keyword>
<dbReference type="PROSITE" id="PS50109">
    <property type="entry name" value="HIS_KIN"/>
    <property type="match status" value="1"/>
</dbReference>
<reference evidence="9 10" key="1">
    <citation type="submission" date="2020-10" db="EMBL/GenBank/DDBJ databases">
        <title>Ramlibacter sp. HM2 16S ribosomal RNA gene Genome sequencing and assembly.</title>
        <authorList>
            <person name="Kang M."/>
        </authorList>
    </citation>
    <scope>NUCLEOTIDE SEQUENCE [LARGE SCALE GENOMIC DNA]</scope>
    <source>
        <strain evidence="9 10">HM2</strain>
    </source>
</reference>
<dbReference type="PANTHER" id="PTHR43065:SF46">
    <property type="entry name" value="C4-DICARBOXYLATE TRANSPORT SENSOR PROTEIN DCTB"/>
    <property type="match status" value="1"/>
</dbReference>
<dbReference type="SMART" id="SM00387">
    <property type="entry name" value="HATPase_c"/>
    <property type="match status" value="1"/>
</dbReference>
<evidence type="ECO:0000313" key="9">
    <source>
        <dbReference type="EMBL" id="MBE7368993.1"/>
    </source>
</evidence>
<feature type="domain" description="Histidine kinase" evidence="8">
    <location>
        <begin position="124"/>
        <end position="304"/>
    </location>
</feature>
<dbReference type="Gene3D" id="3.30.565.10">
    <property type="entry name" value="Histidine kinase-like ATPase, C-terminal domain"/>
    <property type="match status" value="1"/>
</dbReference>
<accession>A0ABR9S640</accession>
<dbReference type="InterPro" id="IPR036890">
    <property type="entry name" value="HATPase_C_sf"/>
</dbReference>
<evidence type="ECO:0000313" key="10">
    <source>
        <dbReference type="Proteomes" id="UP000806285"/>
    </source>
</evidence>
<name>A0ABR9S640_9BURK</name>
<evidence type="ECO:0000256" key="4">
    <source>
        <dbReference type="ARBA" id="ARBA00022741"/>
    </source>
</evidence>
<keyword evidence="3" id="KW-0808">Transferase</keyword>
<gene>
    <name evidence="9" type="ORF">IM787_15630</name>
</gene>
<keyword evidence="5" id="KW-0418">Kinase</keyword>
<sequence length="308" mass="33354">MLAGLALVAYLLAAMVERQRRSTQQLRDAQGALVTGARDAGRAEIATNVLHNVGNVLNSVNVSAQLAVTRLEASKLQGLTRALQMLQSNRADLGTYLAQDPKGKLLPSYLEQVGRALEQEQRELRQELDLLVRNVDHIKDVVATQQRYAGVSTVLEPVQLHEVVEDALRLHHSDMVRAGVTVEREFGDVPVVPLDKARIVQILVNLFSNARHAMAQREGQRRMVLRVGQEGGQLAVSVTDEGEGISRENLTRIFAHGFTTRRGGHGFGLHSSALVAVEMGGTLVAHSDGPGAGATFTLKLPLQQAVPA</sequence>